<dbReference type="Pfam" id="PF00544">
    <property type="entry name" value="Pectate_lyase_4"/>
    <property type="match status" value="1"/>
</dbReference>
<keyword evidence="8" id="KW-1185">Reference proteome</keyword>
<comment type="subcellular location">
    <subcellularLocation>
        <location evidence="4">Secreted</location>
    </subcellularLocation>
</comment>
<dbReference type="SUPFAM" id="SSF51126">
    <property type="entry name" value="Pectin lyase-like"/>
    <property type="match status" value="1"/>
</dbReference>
<evidence type="ECO:0000256" key="5">
    <source>
        <dbReference type="SAM" id="SignalP"/>
    </source>
</evidence>
<dbReference type="EMBL" id="JAKJXO020000006">
    <property type="protein sequence ID" value="KAL1603632.1"/>
    <property type="molecule type" value="Genomic_DNA"/>
</dbReference>
<proteinExistence type="inferred from homology"/>
<evidence type="ECO:0000256" key="2">
    <source>
        <dbReference type="ARBA" id="ARBA00022729"/>
    </source>
</evidence>
<name>A0ABR3RGY9_9PLEO</name>
<dbReference type="Gene3D" id="2.160.20.10">
    <property type="entry name" value="Single-stranded right-handed beta-helix, Pectin lyase-like"/>
    <property type="match status" value="1"/>
</dbReference>
<dbReference type="InterPro" id="IPR012334">
    <property type="entry name" value="Pectin_lyas_fold"/>
</dbReference>
<feature type="chain" id="PRO_5045125210" description="Pectate lyase domain-containing protein" evidence="5">
    <location>
        <begin position="19"/>
        <end position="332"/>
    </location>
</feature>
<evidence type="ECO:0000256" key="3">
    <source>
        <dbReference type="ARBA" id="ARBA00023239"/>
    </source>
</evidence>
<dbReference type="InterPro" id="IPR002022">
    <property type="entry name" value="Pec_lyase"/>
</dbReference>
<protein>
    <recommendedName>
        <fullName evidence="6">Pectate lyase domain-containing protein</fullName>
    </recommendedName>
</protein>
<gene>
    <name evidence="7" type="ORF">SLS60_005220</name>
</gene>
<accession>A0ABR3RGY9</accession>
<dbReference type="Proteomes" id="UP001521785">
    <property type="component" value="Unassembled WGS sequence"/>
</dbReference>
<keyword evidence="4" id="KW-0624">Polysaccharide degradation</keyword>
<dbReference type="InterPro" id="IPR045032">
    <property type="entry name" value="PEL"/>
</dbReference>
<dbReference type="InterPro" id="IPR011050">
    <property type="entry name" value="Pectin_lyase_fold/virulence"/>
</dbReference>
<dbReference type="PANTHER" id="PTHR31683:SF18">
    <property type="entry name" value="PECTATE LYASE 21-RELATED"/>
    <property type="match status" value="1"/>
</dbReference>
<organism evidence="7 8">
    <name type="scientific">Paraconiothyrium brasiliense</name>
    <dbReference type="NCBI Taxonomy" id="300254"/>
    <lineage>
        <taxon>Eukaryota</taxon>
        <taxon>Fungi</taxon>
        <taxon>Dikarya</taxon>
        <taxon>Ascomycota</taxon>
        <taxon>Pezizomycotina</taxon>
        <taxon>Dothideomycetes</taxon>
        <taxon>Pleosporomycetidae</taxon>
        <taxon>Pleosporales</taxon>
        <taxon>Massarineae</taxon>
        <taxon>Didymosphaeriaceae</taxon>
        <taxon>Paraconiothyrium</taxon>
    </lineage>
</organism>
<dbReference type="PANTHER" id="PTHR31683">
    <property type="entry name" value="PECTATE LYASE 18-RELATED"/>
    <property type="match status" value="1"/>
</dbReference>
<keyword evidence="4" id="KW-0119">Carbohydrate metabolism</keyword>
<keyword evidence="3 4" id="KW-0456">Lyase</keyword>
<sequence length="332" mass="35435">MRRSFFFVAAGVTALVTCSPVDPSELAPLSRRADTSCTAAADGFASLNGGTTGGAGGTVVTVSTQADLEKYAKASGKYIIKVKGKITISPKGTEIPISSDKTIHGLGATGEIFEGGFGLSSGVKNVIIRNLKIGNTYDGDPDGKTHDWDGIQADTANNIWVDHCIFERGADGLIDSRKDTNYLTVSNTIFRHHNKAFGIGWTDNVVAQITLHHSWFQNTTQRNPSADNIKYAHLYNNYLTDVTSYGHYARGKTAMRMENVYFKSTKNPVTRDDTATLAASGNTYSGTSGTIAGNSGTVFKATDYYKYTLDATANVPSIVQAEAGPKASICPS</sequence>
<evidence type="ECO:0000313" key="8">
    <source>
        <dbReference type="Proteomes" id="UP001521785"/>
    </source>
</evidence>
<evidence type="ECO:0000313" key="7">
    <source>
        <dbReference type="EMBL" id="KAL1603632.1"/>
    </source>
</evidence>
<comment type="similarity">
    <text evidence="1 4">Belongs to the polysaccharide lyase 1 family.</text>
</comment>
<evidence type="ECO:0000256" key="4">
    <source>
        <dbReference type="RuleBase" id="RU361173"/>
    </source>
</evidence>
<dbReference type="SMART" id="SM00656">
    <property type="entry name" value="Amb_all"/>
    <property type="match status" value="1"/>
</dbReference>
<keyword evidence="2 5" id="KW-0732">Signal</keyword>
<evidence type="ECO:0000256" key="1">
    <source>
        <dbReference type="ARBA" id="ARBA00010980"/>
    </source>
</evidence>
<feature type="signal peptide" evidence="5">
    <location>
        <begin position="1"/>
        <end position="18"/>
    </location>
</feature>
<comment type="caution">
    <text evidence="7">The sequence shown here is derived from an EMBL/GenBank/DDBJ whole genome shotgun (WGS) entry which is preliminary data.</text>
</comment>
<keyword evidence="4" id="KW-0964">Secreted</keyword>
<evidence type="ECO:0000259" key="6">
    <source>
        <dbReference type="SMART" id="SM00656"/>
    </source>
</evidence>
<reference evidence="7 8" key="1">
    <citation type="submission" date="2024-02" db="EMBL/GenBank/DDBJ databases">
        <title>De novo assembly and annotation of 12 fungi associated with fruit tree decline syndrome in Ontario, Canada.</title>
        <authorList>
            <person name="Sulman M."/>
            <person name="Ellouze W."/>
            <person name="Ilyukhin E."/>
        </authorList>
    </citation>
    <scope>NUCLEOTIDE SEQUENCE [LARGE SCALE GENOMIC DNA]</scope>
    <source>
        <strain evidence="7 8">M42-189</strain>
    </source>
</reference>
<feature type="domain" description="Pectate lyase" evidence="6">
    <location>
        <begin position="55"/>
        <end position="268"/>
    </location>
</feature>